<name>A0ABD0ULF0_DENTH</name>
<sequence>MSAPVGDRGEVLLCQHQWVTDVRFCYTGANGRLGRDYVMSGPAGYRGCDNLPSRVSSFLLLLSFFRPGEGKERYFSNKILGFESCHNEIRYDLWDIGREKSNNRKNRVPKPQPQTPPHRKERKKANPDHKFHRSPTAQPSCPKHPNRAKTSFQATKNPVTTMRQAMGLPQISPQRNTTEKPKTPKQAAITQNLIHVHVNRRTENYSVATRSLRGPPTNNRDIANQNIRKLPRAVPDRRTMKRTGKIIAANSDRTLLKRSSVSRNKVTFRISNDATTAPTILFHRTINVNFHPVINRFNPINNSRKSGSTDRSEVETKKASNISITLEILIFKQLNMIEIANFISNASNNNIRIHRNIVKNGIIPSQPNVPKNKRRDERKASKYLEKIVKLGPFVAFEMAPLNSTKLVFNGKNNGVQDSRNVFFDGVVYFGVDVEERWVSSLEFKLEESMEVAGQVGMALARFGSALEHFQQVGTSNSGAGISGSWLEKQGPEVGWARGEVLEEGTVPRSEMPSKKNLAKSREKEASLIVHKKIQWLSLRSLYEGMEGEYPDDYCCFVSSNSLVFRCFAINLGLGLLANSSIPSGYLRTQVFPIKLVSEQVLGPVEG</sequence>
<comment type="caution">
    <text evidence="2">The sequence shown here is derived from an EMBL/GenBank/DDBJ whole genome shotgun (WGS) entry which is preliminary data.</text>
</comment>
<evidence type="ECO:0000313" key="2">
    <source>
        <dbReference type="EMBL" id="KAL0911152.1"/>
    </source>
</evidence>
<dbReference type="Proteomes" id="UP001552299">
    <property type="component" value="Unassembled WGS sequence"/>
</dbReference>
<proteinExistence type="predicted"/>
<evidence type="ECO:0000313" key="3">
    <source>
        <dbReference type="Proteomes" id="UP001552299"/>
    </source>
</evidence>
<keyword evidence="3" id="KW-1185">Reference proteome</keyword>
<dbReference type="EMBL" id="JANQDX010000015">
    <property type="protein sequence ID" value="KAL0911152.1"/>
    <property type="molecule type" value="Genomic_DNA"/>
</dbReference>
<reference evidence="2 3" key="1">
    <citation type="journal article" date="2024" name="Plant Biotechnol. J.">
        <title>Dendrobium thyrsiflorum genome and its molecular insights into genes involved in important horticultural traits.</title>
        <authorList>
            <person name="Chen B."/>
            <person name="Wang J.Y."/>
            <person name="Zheng P.J."/>
            <person name="Li K.L."/>
            <person name="Liang Y.M."/>
            <person name="Chen X.F."/>
            <person name="Zhang C."/>
            <person name="Zhao X."/>
            <person name="He X."/>
            <person name="Zhang G.Q."/>
            <person name="Liu Z.J."/>
            <person name="Xu Q."/>
        </authorList>
    </citation>
    <scope>NUCLEOTIDE SEQUENCE [LARGE SCALE GENOMIC DNA]</scope>
    <source>
        <strain evidence="2">GZMU011</strain>
    </source>
</reference>
<dbReference type="AlphaFoldDB" id="A0ABD0ULF0"/>
<accession>A0ABD0ULF0</accession>
<evidence type="ECO:0000256" key="1">
    <source>
        <dbReference type="SAM" id="MobiDB-lite"/>
    </source>
</evidence>
<feature type="region of interest" description="Disordered" evidence="1">
    <location>
        <begin position="100"/>
        <end position="158"/>
    </location>
</feature>
<gene>
    <name evidence="2" type="ORF">M5K25_019268</name>
</gene>
<feature type="compositionally biased region" description="Polar residues" evidence="1">
    <location>
        <begin position="148"/>
        <end position="158"/>
    </location>
</feature>
<protein>
    <submittedName>
        <fullName evidence="2">Uncharacterized protein</fullName>
    </submittedName>
</protein>
<organism evidence="2 3">
    <name type="scientific">Dendrobium thyrsiflorum</name>
    <name type="common">Pinecone-like raceme dendrobium</name>
    <name type="synonym">Orchid</name>
    <dbReference type="NCBI Taxonomy" id="117978"/>
    <lineage>
        <taxon>Eukaryota</taxon>
        <taxon>Viridiplantae</taxon>
        <taxon>Streptophyta</taxon>
        <taxon>Embryophyta</taxon>
        <taxon>Tracheophyta</taxon>
        <taxon>Spermatophyta</taxon>
        <taxon>Magnoliopsida</taxon>
        <taxon>Liliopsida</taxon>
        <taxon>Asparagales</taxon>
        <taxon>Orchidaceae</taxon>
        <taxon>Epidendroideae</taxon>
        <taxon>Malaxideae</taxon>
        <taxon>Dendrobiinae</taxon>
        <taxon>Dendrobium</taxon>
    </lineage>
</organism>